<reference evidence="1" key="1">
    <citation type="submission" date="2019-04" db="EMBL/GenBank/DDBJ databases">
        <title>Microbes associate with the intestines of laboratory mice.</title>
        <authorList>
            <person name="Navarre W."/>
            <person name="Wong E."/>
            <person name="Huang K."/>
            <person name="Tropini C."/>
            <person name="Ng K."/>
            <person name="Yu B."/>
        </authorList>
    </citation>
    <scope>NUCLEOTIDE SEQUENCE</scope>
    <source>
        <strain evidence="1">NM72_1-8</strain>
    </source>
</reference>
<name>A0AC61QX89_9FIRM</name>
<protein>
    <submittedName>
        <fullName evidence="1">Uncharacterized protein</fullName>
    </submittedName>
</protein>
<evidence type="ECO:0000313" key="1">
    <source>
        <dbReference type="EMBL" id="TGX97569.1"/>
    </source>
</evidence>
<evidence type="ECO:0000313" key="2">
    <source>
        <dbReference type="Proteomes" id="UP000307720"/>
    </source>
</evidence>
<keyword evidence="2" id="KW-1185">Reference proteome</keyword>
<organism evidence="1 2">
    <name type="scientific">Hominisplanchenecus murintestinalis</name>
    <dbReference type="NCBI Taxonomy" id="2941517"/>
    <lineage>
        <taxon>Bacteria</taxon>
        <taxon>Bacillati</taxon>
        <taxon>Bacillota</taxon>
        <taxon>Clostridia</taxon>
        <taxon>Lachnospirales</taxon>
        <taxon>Lachnospiraceae</taxon>
        <taxon>Hominisplanchenecus</taxon>
    </lineage>
</organism>
<accession>A0AC61QX89</accession>
<dbReference type="Proteomes" id="UP000307720">
    <property type="component" value="Unassembled WGS sequence"/>
</dbReference>
<dbReference type="EMBL" id="SRZB01000029">
    <property type="protein sequence ID" value="TGX97569.1"/>
    <property type="molecule type" value="Genomic_DNA"/>
</dbReference>
<gene>
    <name evidence="1" type="ORF">E5357_12090</name>
</gene>
<sequence>MTYETYTGSGEPDTNLAVLAMLNNLVREAAENLGEINFKYKTMCEEYGKLEEALEGFRERVGHITITEEEYELDIPFKAVCEWMETHGVKDRKTGEKTPFSKLCLADTLKARKEKLNANIKAAAELQKEIRQQKESAEKNLS</sequence>
<proteinExistence type="predicted"/>
<comment type="caution">
    <text evidence="1">The sequence shown here is derived from an EMBL/GenBank/DDBJ whole genome shotgun (WGS) entry which is preliminary data.</text>
</comment>